<evidence type="ECO:0000313" key="1">
    <source>
        <dbReference type="EMBL" id="PNX72242.1"/>
    </source>
</evidence>
<dbReference type="Proteomes" id="UP000236291">
    <property type="component" value="Unassembled WGS sequence"/>
</dbReference>
<reference evidence="1 2" key="1">
    <citation type="journal article" date="2014" name="Am. J. Bot.">
        <title>Genome assembly and annotation for red clover (Trifolium pratense; Fabaceae).</title>
        <authorList>
            <person name="Istvanek J."/>
            <person name="Jaros M."/>
            <person name="Krenek A."/>
            <person name="Repkova J."/>
        </authorList>
    </citation>
    <scope>NUCLEOTIDE SEQUENCE [LARGE SCALE GENOMIC DNA]</scope>
    <source>
        <strain evidence="2">cv. Tatra</strain>
        <tissue evidence="1">Young leaves</tissue>
    </source>
</reference>
<gene>
    <name evidence="1" type="ORF">L195_g028132</name>
</gene>
<accession>A0A2K3L129</accession>
<organism evidence="1 2">
    <name type="scientific">Trifolium pratense</name>
    <name type="common">Red clover</name>
    <dbReference type="NCBI Taxonomy" id="57577"/>
    <lineage>
        <taxon>Eukaryota</taxon>
        <taxon>Viridiplantae</taxon>
        <taxon>Streptophyta</taxon>
        <taxon>Embryophyta</taxon>
        <taxon>Tracheophyta</taxon>
        <taxon>Spermatophyta</taxon>
        <taxon>Magnoliopsida</taxon>
        <taxon>eudicotyledons</taxon>
        <taxon>Gunneridae</taxon>
        <taxon>Pentapetalae</taxon>
        <taxon>rosids</taxon>
        <taxon>fabids</taxon>
        <taxon>Fabales</taxon>
        <taxon>Fabaceae</taxon>
        <taxon>Papilionoideae</taxon>
        <taxon>50 kb inversion clade</taxon>
        <taxon>NPAAA clade</taxon>
        <taxon>Hologalegina</taxon>
        <taxon>IRL clade</taxon>
        <taxon>Trifolieae</taxon>
        <taxon>Trifolium</taxon>
    </lineage>
</organism>
<proteinExistence type="predicted"/>
<dbReference type="AlphaFoldDB" id="A0A2K3L129"/>
<sequence>VEMAPLLNSRTASMIDKQLDIFRLAFHEIPSDFILPPILPHYHHPMPTVKLNSVTVTSLNTEAVNLMGTFDVTFQFNTSKCDDHNISFHDLEVKIWWFGNENITLAAMRLSPFSQTTDSVTEVEAILKVADGFSNNSDVVDRIADEFALGSINFGVSLFGFVQFEDDSLVSLKFVCNPIVIVFPPGSNSGNWKNLVFPCPKLHRKFIIV</sequence>
<reference evidence="1 2" key="2">
    <citation type="journal article" date="2017" name="Front. Plant Sci.">
        <title>Gene Classification and Mining of Molecular Markers Useful in Red Clover (Trifolium pratense) Breeding.</title>
        <authorList>
            <person name="Istvanek J."/>
            <person name="Dluhosova J."/>
            <person name="Dluhos P."/>
            <person name="Patkova L."/>
            <person name="Nedelnik J."/>
            <person name="Repkova J."/>
        </authorList>
    </citation>
    <scope>NUCLEOTIDE SEQUENCE [LARGE SCALE GENOMIC DNA]</scope>
    <source>
        <strain evidence="2">cv. Tatra</strain>
        <tissue evidence="1">Young leaves</tissue>
    </source>
</reference>
<comment type="caution">
    <text evidence="1">The sequence shown here is derived from an EMBL/GenBank/DDBJ whole genome shotgun (WGS) entry which is preliminary data.</text>
</comment>
<protein>
    <submittedName>
        <fullName evidence="1">Uncharacterized protein</fullName>
    </submittedName>
</protein>
<dbReference type="EMBL" id="ASHM01024392">
    <property type="protein sequence ID" value="PNX72242.1"/>
    <property type="molecule type" value="Genomic_DNA"/>
</dbReference>
<evidence type="ECO:0000313" key="2">
    <source>
        <dbReference type="Proteomes" id="UP000236291"/>
    </source>
</evidence>
<name>A0A2K3L129_TRIPR</name>
<feature type="non-terminal residue" evidence="1">
    <location>
        <position position="1"/>
    </location>
</feature>